<comment type="catalytic activity">
    <reaction evidence="9">
        <text>Successive hydrolysis of beta-D-glucose units from the non-reducing ends of (1-&gt;3)-beta-D-glucans, releasing alpha-glucose.</text>
        <dbReference type="EC" id="3.2.1.58"/>
    </reaction>
</comment>
<dbReference type="InterPro" id="IPR000490">
    <property type="entry name" value="Glyco_hydro_17"/>
</dbReference>
<dbReference type="OrthoDB" id="77201at2759"/>
<dbReference type="PANTHER" id="PTHR16631">
    <property type="entry name" value="GLUCAN 1,3-BETA-GLUCOSIDASE"/>
    <property type="match status" value="1"/>
</dbReference>
<dbReference type="GO" id="GO:0004338">
    <property type="term" value="F:glucan exo-1,3-beta-glucosidase activity"/>
    <property type="evidence" value="ECO:0007669"/>
    <property type="project" value="UniProtKB-EC"/>
</dbReference>
<evidence type="ECO:0000256" key="9">
    <source>
        <dbReference type="ARBA" id="ARBA00036824"/>
    </source>
</evidence>
<keyword evidence="4" id="KW-0964">Secreted</keyword>
<dbReference type="AlphaFoldDB" id="A0A1Y2EQN0"/>
<dbReference type="GO" id="GO:0071555">
    <property type="term" value="P:cell wall organization"/>
    <property type="evidence" value="ECO:0007669"/>
    <property type="project" value="TreeGrafter"/>
</dbReference>
<evidence type="ECO:0000256" key="3">
    <source>
        <dbReference type="ARBA" id="ARBA00022512"/>
    </source>
</evidence>
<accession>A0A1Y2EQN0</accession>
<evidence type="ECO:0000256" key="7">
    <source>
        <dbReference type="ARBA" id="ARBA00023180"/>
    </source>
</evidence>
<keyword evidence="6 13" id="KW-0378">Hydrolase</keyword>
<keyword evidence="8 13" id="KW-0326">Glycosidase</keyword>
<comment type="caution">
    <text evidence="15">The sequence shown here is derived from an EMBL/GenBank/DDBJ whole genome shotgun (WGS) entry which is preliminary data.</text>
</comment>
<reference evidence="15 16" key="1">
    <citation type="submission" date="2016-07" db="EMBL/GenBank/DDBJ databases">
        <title>Pervasive Adenine N6-methylation of Active Genes in Fungi.</title>
        <authorList>
            <consortium name="DOE Joint Genome Institute"/>
            <person name="Mondo S.J."/>
            <person name="Dannebaum R.O."/>
            <person name="Kuo R.C."/>
            <person name="Labutti K."/>
            <person name="Haridas S."/>
            <person name="Kuo A."/>
            <person name="Salamov A."/>
            <person name="Ahrendt S.R."/>
            <person name="Lipzen A."/>
            <person name="Sullivan W."/>
            <person name="Andreopoulos W.B."/>
            <person name="Clum A."/>
            <person name="Lindquist E."/>
            <person name="Daum C."/>
            <person name="Ramamoorthy G.K."/>
            <person name="Gryganskyi A."/>
            <person name="Culley D."/>
            <person name="Magnuson J.K."/>
            <person name="James T.Y."/>
            <person name="O'Malley M.A."/>
            <person name="Stajich J.E."/>
            <person name="Spatafora J.W."/>
            <person name="Visel A."/>
            <person name="Grigoriev I.V."/>
        </authorList>
    </citation>
    <scope>NUCLEOTIDE SEQUENCE [LARGE SCALE GENOMIC DNA]</scope>
    <source>
        <strain evidence="15 16">12-1054</strain>
    </source>
</reference>
<evidence type="ECO:0000256" key="12">
    <source>
        <dbReference type="RuleBase" id="RU004335"/>
    </source>
</evidence>
<dbReference type="GO" id="GO:0005576">
    <property type="term" value="C:extracellular region"/>
    <property type="evidence" value="ECO:0007669"/>
    <property type="project" value="TreeGrafter"/>
</dbReference>
<comment type="similarity">
    <text evidence="2 12">Belongs to the glycosyl hydrolase 17 family.</text>
</comment>
<feature type="signal peptide" evidence="14">
    <location>
        <begin position="1"/>
        <end position="16"/>
    </location>
</feature>
<dbReference type="RefSeq" id="XP_040721835.1">
    <property type="nucleotide sequence ID" value="XM_040868166.1"/>
</dbReference>
<evidence type="ECO:0000256" key="5">
    <source>
        <dbReference type="ARBA" id="ARBA00022729"/>
    </source>
</evidence>
<dbReference type="EC" id="3.2.1.58" evidence="10"/>
<dbReference type="EMBL" id="MCFI01000034">
    <property type="protein sequence ID" value="ORY73476.1"/>
    <property type="molecule type" value="Genomic_DNA"/>
</dbReference>
<dbReference type="PROSITE" id="PS00587">
    <property type="entry name" value="GLYCOSYL_HYDROL_F17"/>
    <property type="match status" value="1"/>
</dbReference>
<dbReference type="GO" id="GO:0042973">
    <property type="term" value="F:glucan endo-1,3-beta-D-glucosidase activity"/>
    <property type="evidence" value="ECO:0007669"/>
    <property type="project" value="TreeGrafter"/>
</dbReference>
<keyword evidence="16" id="KW-1185">Reference proteome</keyword>
<evidence type="ECO:0000256" key="11">
    <source>
        <dbReference type="ARBA" id="ARBA00041761"/>
    </source>
</evidence>
<proteinExistence type="inferred from homology"/>
<dbReference type="Proteomes" id="UP000193685">
    <property type="component" value="Unassembled WGS sequence"/>
</dbReference>
<dbReference type="STRING" id="56484.A0A1Y2EQN0"/>
<dbReference type="Pfam" id="PF00332">
    <property type="entry name" value="Glyco_hydro_17"/>
    <property type="match status" value="1"/>
</dbReference>
<dbReference type="SUPFAM" id="SSF51445">
    <property type="entry name" value="(Trans)glycosidases"/>
    <property type="match status" value="1"/>
</dbReference>
<comment type="subcellular location">
    <subcellularLocation>
        <location evidence="1">Secreted</location>
        <location evidence="1">Cell wall</location>
    </subcellularLocation>
</comment>
<name>A0A1Y2EQN0_PROLT</name>
<evidence type="ECO:0000313" key="15">
    <source>
        <dbReference type="EMBL" id="ORY73476.1"/>
    </source>
</evidence>
<dbReference type="GO" id="GO:0005975">
    <property type="term" value="P:carbohydrate metabolic process"/>
    <property type="evidence" value="ECO:0007669"/>
    <property type="project" value="InterPro"/>
</dbReference>
<evidence type="ECO:0000256" key="14">
    <source>
        <dbReference type="SAM" id="SignalP"/>
    </source>
</evidence>
<evidence type="ECO:0000256" key="6">
    <source>
        <dbReference type="ARBA" id="ARBA00022801"/>
    </source>
</evidence>
<dbReference type="PANTHER" id="PTHR16631:SF26">
    <property type="entry name" value="GLUCAN 1,3-BETA-GLUCOSIDASE"/>
    <property type="match status" value="1"/>
</dbReference>
<sequence>MKTRFTLLALLSAASATYTGYNLDAQRADGQCKTPLDWAADLAAIRTFPNPTGGDLAVRVFASSDCGTLWNIAQPAMDAGIRVLAGVWASDIDNHFSREKDALNGVIQLYGCGFLAAVSVGSEDLYRQEIPASRLAEQIYDVRGMVRQYGGACASVLITHTDTWTAWVDPANTPVINAVDFLSNDAYPYYQGANIIDGGATLATAINNVRAVAGGKPVWVGETGWPTAGAINGQAVPSVDNLQSYYRQAVCPGGPLHDINYFLFGAFDHANRAEGVEQSFGLANVNRQLKISMTC</sequence>
<dbReference type="InterPro" id="IPR050732">
    <property type="entry name" value="Beta-glucan_modifiers"/>
</dbReference>
<dbReference type="GO" id="GO:0009986">
    <property type="term" value="C:cell surface"/>
    <property type="evidence" value="ECO:0007669"/>
    <property type="project" value="TreeGrafter"/>
</dbReference>
<dbReference type="Gene3D" id="3.20.20.80">
    <property type="entry name" value="Glycosidases"/>
    <property type="match status" value="1"/>
</dbReference>
<dbReference type="OMA" id="WYTAFDS"/>
<evidence type="ECO:0000256" key="2">
    <source>
        <dbReference type="ARBA" id="ARBA00008773"/>
    </source>
</evidence>
<gene>
    <name evidence="15" type="ORF">BCR37DRAFT_353036</name>
</gene>
<keyword evidence="5 14" id="KW-0732">Signal</keyword>
<protein>
    <recommendedName>
        <fullName evidence="10">glucan 1,3-beta-glucosidase</fullName>
        <ecNumber evidence="10">3.2.1.58</ecNumber>
    </recommendedName>
    <alternativeName>
        <fullName evidence="11">Exo-1,3-beta-glucanase</fullName>
    </alternativeName>
</protein>
<evidence type="ECO:0000313" key="16">
    <source>
        <dbReference type="Proteomes" id="UP000193685"/>
    </source>
</evidence>
<dbReference type="InterPro" id="IPR017853">
    <property type="entry name" value="GH"/>
</dbReference>
<keyword evidence="3" id="KW-0134">Cell wall</keyword>
<evidence type="ECO:0000256" key="10">
    <source>
        <dbReference type="ARBA" id="ARBA00038929"/>
    </source>
</evidence>
<keyword evidence="7" id="KW-0325">Glycoprotein</keyword>
<evidence type="ECO:0000256" key="13">
    <source>
        <dbReference type="RuleBase" id="RU004336"/>
    </source>
</evidence>
<evidence type="ECO:0000256" key="1">
    <source>
        <dbReference type="ARBA" id="ARBA00004191"/>
    </source>
</evidence>
<dbReference type="GeneID" id="63784765"/>
<organism evidence="15 16">
    <name type="scientific">Protomyces lactucae-debilis</name>
    <dbReference type="NCBI Taxonomy" id="2754530"/>
    <lineage>
        <taxon>Eukaryota</taxon>
        <taxon>Fungi</taxon>
        <taxon>Dikarya</taxon>
        <taxon>Ascomycota</taxon>
        <taxon>Taphrinomycotina</taxon>
        <taxon>Taphrinomycetes</taxon>
        <taxon>Taphrinales</taxon>
        <taxon>Protomycetaceae</taxon>
        <taxon>Protomyces</taxon>
    </lineage>
</organism>
<dbReference type="GO" id="GO:0009277">
    <property type="term" value="C:fungal-type cell wall"/>
    <property type="evidence" value="ECO:0007669"/>
    <property type="project" value="TreeGrafter"/>
</dbReference>
<evidence type="ECO:0000256" key="8">
    <source>
        <dbReference type="ARBA" id="ARBA00023295"/>
    </source>
</evidence>
<evidence type="ECO:0000256" key="4">
    <source>
        <dbReference type="ARBA" id="ARBA00022525"/>
    </source>
</evidence>
<feature type="chain" id="PRO_5013050633" description="glucan 1,3-beta-glucosidase" evidence="14">
    <location>
        <begin position="17"/>
        <end position="295"/>
    </location>
</feature>